<reference evidence="2" key="1">
    <citation type="journal article" date="2008" name="Genome Res.">
        <title>The genome of Pelotomaculum thermopropionicum reveals niche-associated evolution in anaerobic microbiota.</title>
        <authorList>
            <person name="Kosaka T."/>
            <person name="Kato S."/>
            <person name="Shimoyama T."/>
            <person name="Ishii S."/>
            <person name="Abe T."/>
            <person name="Watanabe K."/>
        </authorList>
    </citation>
    <scope>NUCLEOTIDE SEQUENCE [LARGE SCALE GENOMIC DNA]</scope>
    <source>
        <strain evidence="2">DSM 13744 / JCM 10971 / SI</strain>
    </source>
</reference>
<dbReference type="AlphaFoldDB" id="A5D5X7"/>
<name>A5D5X7_PELTS</name>
<organism evidence="1 2">
    <name type="scientific">Pelotomaculum thermopropionicum (strain DSM 13744 / JCM 10971 / SI)</name>
    <dbReference type="NCBI Taxonomy" id="370438"/>
    <lineage>
        <taxon>Bacteria</taxon>
        <taxon>Bacillati</taxon>
        <taxon>Bacillota</taxon>
        <taxon>Clostridia</taxon>
        <taxon>Eubacteriales</taxon>
        <taxon>Desulfotomaculaceae</taxon>
        <taxon>Pelotomaculum</taxon>
    </lineage>
</organism>
<dbReference type="EMBL" id="AP009389">
    <property type="protein sequence ID" value="BAF58342.1"/>
    <property type="molecule type" value="Genomic_DNA"/>
</dbReference>
<evidence type="ECO:0000313" key="1">
    <source>
        <dbReference type="EMBL" id="BAF58342.1"/>
    </source>
</evidence>
<evidence type="ECO:0000313" key="2">
    <source>
        <dbReference type="Proteomes" id="UP000006556"/>
    </source>
</evidence>
<sequence>MIHMPGPQGNFQEIIKDLPGLTLEQLNQLIEEANRIKNEKMKKNHNPLLNIIGIAENCPEDGAKNHDKYVYGR</sequence>
<proteinExistence type="predicted"/>
<protein>
    <submittedName>
        <fullName evidence="1">Uncharacterized protein</fullName>
    </submittedName>
</protein>
<dbReference type="KEGG" id="pth:PTH_0161"/>
<dbReference type="HOGENOM" id="CLU_2701516_0_0_9"/>
<accession>A5D5X7</accession>
<gene>
    <name evidence="1" type="ordered locus">PTH_0161</name>
</gene>
<dbReference type="Proteomes" id="UP000006556">
    <property type="component" value="Chromosome"/>
</dbReference>
<keyword evidence="2" id="KW-1185">Reference proteome</keyword>